<accession>A0A9P6EFD0</accession>
<evidence type="ECO:0000313" key="2">
    <source>
        <dbReference type="EMBL" id="KAF9528030.1"/>
    </source>
</evidence>
<evidence type="ECO:0000256" key="1">
    <source>
        <dbReference type="SAM" id="MobiDB-lite"/>
    </source>
</evidence>
<sequence>MKAWKWTRRLSKGLDDFGCVDDKVGRDLSVLEEVEKLAKEALGRKFGVSKTWASSTGPAYIPSSTVAVAVAAAATADDELNAWPCGLELLLFGLAMLWGCAQICCHRASVRLKFLRNDDGYLDSVEDDDDAEAILRAYPTAWERHKRRSNETGAKSSWKTNKSGASSQQTAGRIPELLTAELVHVIRPRRI</sequence>
<gene>
    <name evidence="2" type="ORF">CPB83DRAFT_836167</name>
</gene>
<evidence type="ECO:0000313" key="3">
    <source>
        <dbReference type="Proteomes" id="UP000807306"/>
    </source>
</evidence>
<organism evidence="2 3">
    <name type="scientific">Crepidotus variabilis</name>
    <dbReference type="NCBI Taxonomy" id="179855"/>
    <lineage>
        <taxon>Eukaryota</taxon>
        <taxon>Fungi</taxon>
        <taxon>Dikarya</taxon>
        <taxon>Basidiomycota</taxon>
        <taxon>Agaricomycotina</taxon>
        <taxon>Agaricomycetes</taxon>
        <taxon>Agaricomycetidae</taxon>
        <taxon>Agaricales</taxon>
        <taxon>Agaricineae</taxon>
        <taxon>Crepidotaceae</taxon>
        <taxon>Crepidotus</taxon>
    </lineage>
</organism>
<reference evidence="2" key="1">
    <citation type="submission" date="2020-11" db="EMBL/GenBank/DDBJ databases">
        <authorList>
            <consortium name="DOE Joint Genome Institute"/>
            <person name="Ahrendt S."/>
            <person name="Riley R."/>
            <person name="Andreopoulos W."/>
            <person name="Labutti K."/>
            <person name="Pangilinan J."/>
            <person name="Ruiz-Duenas F.J."/>
            <person name="Barrasa J.M."/>
            <person name="Sanchez-Garcia M."/>
            <person name="Camarero S."/>
            <person name="Miyauchi S."/>
            <person name="Serrano A."/>
            <person name="Linde D."/>
            <person name="Babiker R."/>
            <person name="Drula E."/>
            <person name="Ayuso-Fernandez I."/>
            <person name="Pacheco R."/>
            <person name="Padilla G."/>
            <person name="Ferreira P."/>
            <person name="Barriuso J."/>
            <person name="Kellner H."/>
            <person name="Castanera R."/>
            <person name="Alfaro M."/>
            <person name="Ramirez L."/>
            <person name="Pisabarro A.G."/>
            <person name="Kuo A."/>
            <person name="Tritt A."/>
            <person name="Lipzen A."/>
            <person name="He G."/>
            <person name="Yan M."/>
            <person name="Ng V."/>
            <person name="Cullen D."/>
            <person name="Martin F."/>
            <person name="Rosso M.-N."/>
            <person name="Henrissat B."/>
            <person name="Hibbett D."/>
            <person name="Martinez A.T."/>
            <person name="Grigoriev I.V."/>
        </authorList>
    </citation>
    <scope>NUCLEOTIDE SEQUENCE</scope>
    <source>
        <strain evidence="2">CBS 506.95</strain>
    </source>
</reference>
<comment type="caution">
    <text evidence="2">The sequence shown here is derived from an EMBL/GenBank/DDBJ whole genome shotgun (WGS) entry which is preliminary data.</text>
</comment>
<dbReference type="Proteomes" id="UP000807306">
    <property type="component" value="Unassembled WGS sequence"/>
</dbReference>
<feature type="region of interest" description="Disordered" evidence="1">
    <location>
        <begin position="146"/>
        <end position="171"/>
    </location>
</feature>
<keyword evidence="3" id="KW-1185">Reference proteome</keyword>
<protein>
    <submittedName>
        <fullName evidence="2">Uncharacterized protein</fullName>
    </submittedName>
</protein>
<dbReference type="AlphaFoldDB" id="A0A9P6EFD0"/>
<feature type="compositionally biased region" description="Polar residues" evidence="1">
    <location>
        <begin position="151"/>
        <end position="171"/>
    </location>
</feature>
<proteinExistence type="predicted"/>
<name>A0A9P6EFD0_9AGAR</name>
<dbReference type="EMBL" id="MU157856">
    <property type="protein sequence ID" value="KAF9528030.1"/>
    <property type="molecule type" value="Genomic_DNA"/>
</dbReference>